<comment type="caution">
    <text evidence="1">The sequence shown here is derived from an EMBL/GenBank/DDBJ whole genome shotgun (WGS) entry which is preliminary data.</text>
</comment>
<sequence>MPPGPLFRAERCSEPWSLVMGENTKIEWCDHTFNPWIGCQKVSPGCDNCYAEAMMDHRYKKVQWGAHGERKRTSEQNWKKPIQWNVQARTFKKENGHRPRVFCASLADVFDNQVDSSWRKDLFAVIQRCDALDWLVLTKRPENIEKMLPSDWHYGYSNVWLGTTAEDQTRFDSRWKRLKKVPAVIRFISYEPALGPVRLPTNGLLPDWLISGGESGAGARTLRPHWVRDVIADCRRLDVAPFHKQWGSYDNNPLVVEKGMTAREARVVDAEGKGGGLVDGKLVREFPGRN</sequence>
<reference evidence="1 2" key="1">
    <citation type="submission" date="2019-08" db="EMBL/GenBank/DDBJ databases">
        <title>Bradyrhizobium hipponensis sp. nov., a rhizobium isolated from a Lupinus angustifolius root nodule in Tunisia.</title>
        <authorList>
            <person name="Off K."/>
            <person name="Rejili M."/>
            <person name="Mars M."/>
            <person name="Brachmann A."/>
            <person name="Marin M."/>
        </authorList>
    </citation>
    <scope>NUCLEOTIDE SEQUENCE [LARGE SCALE GENOMIC DNA]</scope>
    <source>
        <strain evidence="1 2">CTAW71</strain>
    </source>
</reference>
<protein>
    <submittedName>
        <fullName evidence="1">DUF5131 family protein</fullName>
    </submittedName>
</protein>
<organism evidence="1 2">
    <name type="scientific">Bradyrhizobium rifense</name>
    <dbReference type="NCBI Taxonomy" id="515499"/>
    <lineage>
        <taxon>Bacteria</taxon>
        <taxon>Pseudomonadati</taxon>
        <taxon>Pseudomonadota</taxon>
        <taxon>Alphaproteobacteria</taxon>
        <taxon>Hyphomicrobiales</taxon>
        <taxon>Nitrobacteraceae</taxon>
        <taxon>Bradyrhizobium</taxon>
    </lineage>
</organism>
<dbReference type="EMBL" id="VSSS01000008">
    <property type="protein sequence ID" value="TYL99220.1"/>
    <property type="molecule type" value="Genomic_DNA"/>
</dbReference>
<dbReference type="OrthoDB" id="9787478at2"/>
<name>A0A5D3KP89_9BRAD</name>
<evidence type="ECO:0000313" key="2">
    <source>
        <dbReference type="Proteomes" id="UP000324758"/>
    </source>
</evidence>
<keyword evidence="2" id="KW-1185">Reference proteome</keyword>
<dbReference type="InterPro" id="IPR011101">
    <property type="entry name" value="DUF5131"/>
</dbReference>
<gene>
    <name evidence="1" type="ORF">FXB40_03710</name>
</gene>
<accession>A0A5D3KP89</accession>
<dbReference type="AlphaFoldDB" id="A0A5D3KP89"/>
<dbReference type="Proteomes" id="UP000324758">
    <property type="component" value="Unassembled WGS sequence"/>
</dbReference>
<proteinExistence type="predicted"/>
<evidence type="ECO:0000313" key="1">
    <source>
        <dbReference type="EMBL" id="TYL99220.1"/>
    </source>
</evidence>
<dbReference type="Pfam" id="PF07505">
    <property type="entry name" value="DUF5131"/>
    <property type="match status" value="1"/>
</dbReference>